<dbReference type="Proteomes" id="UP000683360">
    <property type="component" value="Unassembled WGS sequence"/>
</dbReference>
<dbReference type="PANTHER" id="PTHR46601">
    <property type="entry name" value="ULP_PROTEASE DOMAIN-CONTAINING PROTEIN"/>
    <property type="match status" value="1"/>
</dbReference>
<organism evidence="1 2">
    <name type="scientific">Mytilus edulis</name>
    <name type="common">Blue mussel</name>
    <dbReference type="NCBI Taxonomy" id="6550"/>
    <lineage>
        <taxon>Eukaryota</taxon>
        <taxon>Metazoa</taxon>
        <taxon>Spiralia</taxon>
        <taxon>Lophotrochozoa</taxon>
        <taxon>Mollusca</taxon>
        <taxon>Bivalvia</taxon>
        <taxon>Autobranchia</taxon>
        <taxon>Pteriomorphia</taxon>
        <taxon>Mytilida</taxon>
        <taxon>Mytiloidea</taxon>
        <taxon>Mytilidae</taxon>
        <taxon>Mytilinae</taxon>
        <taxon>Mytilus</taxon>
    </lineage>
</organism>
<evidence type="ECO:0000313" key="1">
    <source>
        <dbReference type="EMBL" id="CAG2211059.1"/>
    </source>
</evidence>
<dbReference type="AlphaFoldDB" id="A0A8S3RRD7"/>
<protein>
    <submittedName>
        <fullName evidence="1">Uncharacterized protein</fullName>
    </submittedName>
</protein>
<reference evidence="1" key="1">
    <citation type="submission" date="2021-03" db="EMBL/GenBank/DDBJ databases">
        <authorList>
            <person name="Bekaert M."/>
        </authorList>
    </citation>
    <scope>NUCLEOTIDE SEQUENCE</scope>
</reference>
<comment type="caution">
    <text evidence="1">The sequence shown here is derived from an EMBL/GenBank/DDBJ whole genome shotgun (WGS) entry which is preliminary data.</text>
</comment>
<keyword evidence="2" id="KW-1185">Reference proteome</keyword>
<dbReference type="PANTHER" id="PTHR46601:SF1">
    <property type="entry name" value="ADF-H DOMAIN-CONTAINING PROTEIN"/>
    <property type="match status" value="1"/>
</dbReference>
<name>A0A8S3RRD7_MYTED</name>
<gene>
    <name evidence="1" type="ORF">MEDL_25117</name>
</gene>
<sequence>MQKQTEDKLDVKKKLGLQWKNLVSKSYIFEEKADRKRSDALTATECEMIQDFYKNAIVSVEVPSRKSVSKKTLTSKSVMTRTTKKAHELYSEQKKHRRTKVTWQRWENTKVSSLKDNDIKVKKLLVTKNGTQGQLVDELLNEMSPISLHLFVAGWQYQQFNHIKQEMPEGWVVVIADFAENYRTFFQDEIQSAHWQYQQVTLHPTIAYYRCPEKDCNEIITESMVCISDDLKHDASSVHAYMSTVNKYLSQKIPINHQVQFTDGCSAQYKSPELFMDLSCGLEDYDFSVERNFFGSRHGKGPCDGLGAVIKQAARRAVERREVTITNAKDMYDHCSQSLTLKKGKDEECCHKLRTFFIVSNIKRNRSRNPSKALPGTRKVHCVKGVQYGQVAVRNLSCFCLNCIRGSESVRTIKSSLSHSRNMS</sequence>
<accession>A0A8S3RRD7</accession>
<dbReference type="EMBL" id="CAJPWZ010001252">
    <property type="protein sequence ID" value="CAG2211059.1"/>
    <property type="molecule type" value="Genomic_DNA"/>
</dbReference>
<dbReference type="OrthoDB" id="10065669at2759"/>
<evidence type="ECO:0000313" key="2">
    <source>
        <dbReference type="Proteomes" id="UP000683360"/>
    </source>
</evidence>
<proteinExistence type="predicted"/>